<evidence type="ECO:0000256" key="7">
    <source>
        <dbReference type="ARBA" id="ARBA00023136"/>
    </source>
</evidence>
<feature type="transmembrane region" description="Helical" evidence="9">
    <location>
        <begin position="218"/>
        <end position="235"/>
    </location>
</feature>
<feature type="transmembrane region" description="Helical" evidence="9">
    <location>
        <begin position="159"/>
        <end position="184"/>
    </location>
</feature>
<evidence type="ECO:0000256" key="9">
    <source>
        <dbReference type="SAM" id="Phobius"/>
    </source>
</evidence>
<evidence type="ECO:0000256" key="5">
    <source>
        <dbReference type="ARBA" id="ARBA00022692"/>
    </source>
</evidence>
<keyword evidence="4" id="KW-0808">Transferase</keyword>
<protein>
    <submittedName>
        <fullName evidence="11">Gpi18-like mannosyltransferase</fullName>
    </submittedName>
</protein>
<reference evidence="11 12" key="1">
    <citation type="submission" date="2021-01" db="EMBL/GenBank/DDBJ databases">
        <title>Genomic Encyclopedia of Type Strains, Phase IV (KMG-IV): sequencing the most valuable type-strain genomes for metagenomic binning, comparative biology and taxonomic classification.</title>
        <authorList>
            <person name="Goeker M."/>
        </authorList>
    </citation>
    <scope>NUCLEOTIDE SEQUENCE [LARGE SCALE GENOMIC DNA]</scope>
    <source>
        <strain evidence="11 12">DSM 100968</strain>
    </source>
</reference>
<evidence type="ECO:0000313" key="12">
    <source>
        <dbReference type="Proteomes" id="UP000823201"/>
    </source>
</evidence>
<feature type="transmembrane region" description="Helical" evidence="9">
    <location>
        <begin position="524"/>
        <end position="545"/>
    </location>
</feature>
<dbReference type="RefSeq" id="WP_205006491.1">
    <property type="nucleotide sequence ID" value="NZ_CBCRXA010000007.1"/>
</dbReference>
<organism evidence="11 12">
    <name type="scientific">Sporolactobacillus spathodeae</name>
    <dbReference type="NCBI Taxonomy" id="1465502"/>
    <lineage>
        <taxon>Bacteria</taxon>
        <taxon>Bacillati</taxon>
        <taxon>Bacillota</taxon>
        <taxon>Bacilli</taxon>
        <taxon>Bacillales</taxon>
        <taxon>Sporolactobacillaceae</taxon>
        <taxon>Sporolactobacillus</taxon>
    </lineage>
</organism>
<dbReference type="Proteomes" id="UP000823201">
    <property type="component" value="Unassembled WGS sequence"/>
</dbReference>
<feature type="transmembrane region" description="Helical" evidence="9">
    <location>
        <begin position="355"/>
        <end position="381"/>
    </location>
</feature>
<accession>A0ABS2Q8B2</accession>
<dbReference type="PANTHER" id="PTHR33908:SF11">
    <property type="entry name" value="MEMBRANE PROTEIN"/>
    <property type="match status" value="1"/>
</dbReference>
<feature type="domain" description="Glycosyltransferase RgtA/B/C/D-like" evidence="10">
    <location>
        <begin position="237"/>
        <end position="369"/>
    </location>
</feature>
<comment type="caution">
    <text evidence="11">The sequence shown here is derived from an EMBL/GenBank/DDBJ whole genome shotgun (WGS) entry which is preliminary data.</text>
</comment>
<evidence type="ECO:0000313" key="11">
    <source>
        <dbReference type="EMBL" id="MBM7658030.1"/>
    </source>
</evidence>
<keyword evidence="5 9" id="KW-0812">Transmembrane</keyword>
<gene>
    <name evidence="11" type="ORF">JOC27_001482</name>
</gene>
<evidence type="ECO:0000256" key="2">
    <source>
        <dbReference type="ARBA" id="ARBA00022475"/>
    </source>
</evidence>
<keyword evidence="3" id="KW-0328">Glycosyltransferase</keyword>
<keyword evidence="12" id="KW-1185">Reference proteome</keyword>
<evidence type="ECO:0000259" key="10">
    <source>
        <dbReference type="Pfam" id="PF13231"/>
    </source>
</evidence>
<dbReference type="EMBL" id="JAFBEV010000011">
    <property type="protein sequence ID" value="MBM7658030.1"/>
    <property type="molecule type" value="Genomic_DNA"/>
</dbReference>
<dbReference type="PANTHER" id="PTHR33908">
    <property type="entry name" value="MANNOSYLTRANSFERASE YKCB-RELATED"/>
    <property type="match status" value="1"/>
</dbReference>
<keyword evidence="6 9" id="KW-1133">Transmembrane helix</keyword>
<evidence type="ECO:0000256" key="1">
    <source>
        <dbReference type="ARBA" id="ARBA00004651"/>
    </source>
</evidence>
<feature type="transmembrane region" description="Helical" evidence="9">
    <location>
        <begin position="128"/>
        <end position="147"/>
    </location>
</feature>
<feature type="transmembrane region" description="Helical" evidence="9">
    <location>
        <begin position="491"/>
        <end position="512"/>
    </location>
</feature>
<dbReference type="InterPro" id="IPR050297">
    <property type="entry name" value="LipidA_mod_glycosyltrf_83"/>
</dbReference>
<name>A0ABS2Q8B2_9BACL</name>
<feature type="compositionally biased region" description="Polar residues" evidence="8">
    <location>
        <begin position="56"/>
        <end position="70"/>
    </location>
</feature>
<evidence type="ECO:0000256" key="6">
    <source>
        <dbReference type="ARBA" id="ARBA00022989"/>
    </source>
</evidence>
<dbReference type="Pfam" id="PF13231">
    <property type="entry name" value="PMT_2"/>
    <property type="match status" value="1"/>
</dbReference>
<feature type="transmembrane region" description="Helical" evidence="9">
    <location>
        <begin position="271"/>
        <end position="294"/>
    </location>
</feature>
<feature type="transmembrane region" description="Helical" evidence="9">
    <location>
        <begin position="448"/>
        <end position="465"/>
    </location>
</feature>
<feature type="transmembrane region" description="Helical" evidence="9">
    <location>
        <begin position="314"/>
        <end position="343"/>
    </location>
</feature>
<keyword evidence="7 9" id="KW-0472">Membrane</keyword>
<sequence length="565" mass="62211">MKSEKQRLITSLILLVVLLAAAAIVSVAAYQRTATKQNVNGGRTGLITGSGLPGTNAASNKGSQPPSTQKHSMKNGAPKGYGKNGQTSSFYGKRSGTAMQQGSRANGNGFAQFGRRGTSSAQTTAQQIVVGVYGLLFLVVCASWLFLKRHRKILDDADSTLTGWFVFAVLATGFLARLAIAPWISGHMDLSLFQNWAQMAASHLFHVYQKSSIDYPPLYLYVLFVIGKLATLPGLTNGYTWLLKLPAILCDCLTAWLLYRTAKRLHHEKAGWALLVIYLFNPAVAIDSTVWGQVDSVFTLLIVLAVTLLTERKFLGASIVFALSVVMKPQGLIFLPVLAYVLMKDGKIIHWLKSMVAFLATIVLVTLPFSFQASGGAFWLIRLMRTTVSEYPFASVNAFNFFSLIGGNYQAQSAVPFLLSYQVWGFVAIILVSILSLWIIWKRGGSKAAATGALIQISGVFTFASGMHERYLFPAIALALLAFLYLKNKAYLYLAIGFSITNFLNIFIVYYGSMNNEMTIGYHWPLILTSFCNVILFFWLLWLTLRGKEVPALASVDQKPIDRTF</sequence>
<feature type="region of interest" description="Disordered" evidence="8">
    <location>
        <begin position="39"/>
        <end position="86"/>
    </location>
</feature>
<evidence type="ECO:0000256" key="4">
    <source>
        <dbReference type="ARBA" id="ARBA00022679"/>
    </source>
</evidence>
<feature type="transmembrane region" description="Helical" evidence="9">
    <location>
        <begin position="421"/>
        <end position="441"/>
    </location>
</feature>
<comment type="subcellular location">
    <subcellularLocation>
        <location evidence="1">Cell membrane</location>
        <topology evidence="1">Multi-pass membrane protein</topology>
    </subcellularLocation>
</comment>
<evidence type="ECO:0000256" key="3">
    <source>
        <dbReference type="ARBA" id="ARBA00022676"/>
    </source>
</evidence>
<keyword evidence="2" id="KW-1003">Cell membrane</keyword>
<evidence type="ECO:0000256" key="8">
    <source>
        <dbReference type="SAM" id="MobiDB-lite"/>
    </source>
</evidence>
<feature type="transmembrane region" description="Helical" evidence="9">
    <location>
        <begin position="471"/>
        <end position="486"/>
    </location>
</feature>
<dbReference type="InterPro" id="IPR038731">
    <property type="entry name" value="RgtA/B/C-like"/>
</dbReference>
<proteinExistence type="predicted"/>